<dbReference type="InterPro" id="IPR002073">
    <property type="entry name" value="PDEase_catalytic_dom"/>
</dbReference>
<dbReference type="PROSITE" id="PS00126">
    <property type="entry name" value="PDEASE_I_1"/>
    <property type="match status" value="1"/>
</dbReference>
<dbReference type="OrthoDB" id="295473at2759"/>
<feature type="binding site" evidence="3">
    <location>
        <position position="57"/>
    </location>
    <ligand>
        <name>Zn(2+)</name>
        <dbReference type="ChEBI" id="CHEBI:29105"/>
        <label>1</label>
    </ligand>
</feature>
<dbReference type="PRINTS" id="PR00387">
    <property type="entry name" value="PDIESTERASE1"/>
</dbReference>
<dbReference type="Pfam" id="PF00233">
    <property type="entry name" value="PDEase_I"/>
    <property type="match status" value="1"/>
</dbReference>
<dbReference type="InterPro" id="IPR036971">
    <property type="entry name" value="PDEase_catalytic_dom_sf"/>
</dbReference>
<feature type="binding site" evidence="3">
    <location>
        <position position="58"/>
    </location>
    <ligand>
        <name>Zn(2+)</name>
        <dbReference type="ChEBI" id="CHEBI:29105"/>
        <label>2</label>
    </ligand>
</feature>
<name>A0A8J4WG38_9TREM</name>
<feature type="binding site" evidence="3">
    <location>
        <position position="182"/>
    </location>
    <ligand>
        <name>Zn(2+)</name>
        <dbReference type="ChEBI" id="CHEBI:29105"/>
        <label>1</label>
    </ligand>
</feature>
<dbReference type="Gene3D" id="1.10.1300.10">
    <property type="entry name" value="3'5'-cyclic nucleotide phosphodiesterase, catalytic domain"/>
    <property type="match status" value="1"/>
</dbReference>
<dbReference type="PANTHER" id="PTHR11347">
    <property type="entry name" value="CYCLIC NUCLEOTIDE PHOSPHODIESTERASE"/>
    <property type="match status" value="1"/>
</dbReference>
<dbReference type="EMBL" id="LUCH01003662">
    <property type="protein sequence ID" value="KAF5399863.1"/>
    <property type="molecule type" value="Genomic_DNA"/>
</dbReference>
<keyword evidence="6" id="KW-1185">Reference proteome</keyword>
<dbReference type="CDD" id="cd00077">
    <property type="entry name" value="HDc"/>
    <property type="match status" value="1"/>
</dbReference>
<keyword evidence="1 3" id="KW-0479">Metal-binding</keyword>
<gene>
    <name evidence="5" type="ORF">PHET_06988</name>
</gene>
<dbReference type="PROSITE" id="PS51845">
    <property type="entry name" value="PDEASE_I_2"/>
    <property type="match status" value="1"/>
</dbReference>
<proteinExistence type="predicted"/>
<dbReference type="Proteomes" id="UP000748531">
    <property type="component" value="Unassembled WGS sequence"/>
</dbReference>
<evidence type="ECO:0000256" key="1">
    <source>
        <dbReference type="ARBA" id="ARBA00022723"/>
    </source>
</evidence>
<comment type="caution">
    <text evidence="5">The sequence shown here is derived from an EMBL/GenBank/DDBJ whole genome shotgun (WGS) entry which is preliminary data.</text>
</comment>
<dbReference type="GO" id="GO:0004114">
    <property type="term" value="F:3',5'-cyclic-nucleotide phosphodiesterase activity"/>
    <property type="evidence" value="ECO:0007669"/>
    <property type="project" value="InterPro"/>
</dbReference>
<evidence type="ECO:0000256" key="2">
    <source>
        <dbReference type="ARBA" id="ARBA00022801"/>
    </source>
</evidence>
<keyword evidence="2" id="KW-0378">Hydrolase</keyword>
<evidence type="ECO:0000259" key="4">
    <source>
        <dbReference type="PROSITE" id="PS51845"/>
    </source>
</evidence>
<dbReference type="SUPFAM" id="SSF109604">
    <property type="entry name" value="HD-domain/PDEase-like"/>
    <property type="match status" value="1"/>
</dbReference>
<organism evidence="5 6">
    <name type="scientific">Paragonimus heterotremus</name>
    <dbReference type="NCBI Taxonomy" id="100268"/>
    <lineage>
        <taxon>Eukaryota</taxon>
        <taxon>Metazoa</taxon>
        <taxon>Spiralia</taxon>
        <taxon>Lophotrochozoa</taxon>
        <taxon>Platyhelminthes</taxon>
        <taxon>Trematoda</taxon>
        <taxon>Digenea</taxon>
        <taxon>Plagiorchiida</taxon>
        <taxon>Troglotremata</taxon>
        <taxon>Troglotrematidae</taxon>
        <taxon>Paragonimus</taxon>
    </lineage>
</organism>
<reference evidence="5" key="1">
    <citation type="submission" date="2019-05" db="EMBL/GenBank/DDBJ databases">
        <title>Annotation for the trematode Paragonimus heterotremus.</title>
        <authorList>
            <person name="Choi Y.-J."/>
        </authorList>
    </citation>
    <scope>NUCLEOTIDE SEQUENCE</scope>
    <source>
        <strain evidence="5">LC</strain>
    </source>
</reference>
<dbReference type="AlphaFoldDB" id="A0A8J4WG38"/>
<sequence>LAGITLSNPVFLNYFLSRFVNSPHPVLFIAFVHQNANLQNLFSDLECLALLVACLSHDLDHRGTDNQFQVKTMSPLAQLYSTSVLEHHHFNQCMMLLSRKGTDFLSCLTSTDYHHVIALIREDILATDLSRYFARLPIFQHTLTERANRIAEFPSSSVTMEPWVSDVTERSLLGCMLMTTCDISAITKPWPVQKMTAELVTAEFFEQGDLEKSELHTQPRDLMDRNRLSELPNLQLNFIDSVCLPIYKAIVQVSDALQPLLDGCVRNRACWSHLMEGREANFNHPSPTRYSLGHHEFDPNASDCFLSTVGIHASQANLVCSLHHGRWRPSRFDGANRSIFLYKIGYSQMESHFAFGRFDFVNFQIIFLRNPPSQEQVIYSSCYPVHITIV</sequence>
<evidence type="ECO:0000313" key="6">
    <source>
        <dbReference type="Proteomes" id="UP000748531"/>
    </source>
</evidence>
<evidence type="ECO:0000256" key="3">
    <source>
        <dbReference type="PIRSR" id="PIRSR623088-3"/>
    </source>
</evidence>
<dbReference type="InterPro" id="IPR003607">
    <property type="entry name" value="HD/PDEase_dom"/>
</dbReference>
<protein>
    <submittedName>
        <fullName evidence="5">Dual 3' 5'-cyclic-AMP and-GMP phosphodiesterase 11</fullName>
    </submittedName>
</protein>
<dbReference type="InterPro" id="IPR023088">
    <property type="entry name" value="PDEase"/>
</dbReference>
<dbReference type="GO" id="GO:0007165">
    <property type="term" value="P:signal transduction"/>
    <property type="evidence" value="ECO:0007669"/>
    <property type="project" value="InterPro"/>
</dbReference>
<feature type="non-terminal residue" evidence="5">
    <location>
        <position position="1"/>
    </location>
</feature>
<dbReference type="GO" id="GO:0046872">
    <property type="term" value="F:metal ion binding"/>
    <property type="evidence" value="ECO:0007669"/>
    <property type="project" value="UniProtKB-KW"/>
</dbReference>
<feature type="binding site" evidence="3">
    <location>
        <position position="58"/>
    </location>
    <ligand>
        <name>Zn(2+)</name>
        <dbReference type="ChEBI" id="CHEBI:29105"/>
        <label>1</label>
    </ligand>
</feature>
<feature type="domain" description="PDEase" evidence="4">
    <location>
        <begin position="1"/>
        <end position="278"/>
    </location>
</feature>
<accession>A0A8J4WG38</accession>
<evidence type="ECO:0000313" key="5">
    <source>
        <dbReference type="EMBL" id="KAF5399863.1"/>
    </source>
</evidence>
<dbReference type="InterPro" id="IPR023174">
    <property type="entry name" value="PDEase_CS"/>
</dbReference>